<evidence type="ECO:0000256" key="2">
    <source>
        <dbReference type="ARBA" id="ARBA00022737"/>
    </source>
</evidence>
<dbReference type="HOGENOM" id="CLU_1200588_0_0_1"/>
<dbReference type="VEuPathDB" id="FungiDB:UREG_03431"/>
<dbReference type="GO" id="GO:0048315">
    <property type="term" value="P:conidium formation"/>
    <property type="evidence" value="ECO:0007669"/>
    <property type="project" value="UniProtKB-KW"/>
</dbReference>
<dbReference type="PROSITE" id="PS00028">
    <property type="entry name" value="ZINC_FINGER_C2H2_1"/>
    <property type="match status" value="1"/>
</dbReference>
<evidence type="ECO:0000256" key="4">
    <source>
        <dbReference type="ARBA" id="ARBA00022833"/>
    </source>
</evidence>
<dbReference type="InParanoid" id="C4JQU9"/>
<feature type="region of interest" description="Disordered" evidence="10">
    <location>
        <begin position="70"/>
        <end position="102"/>
    </location>
</feature>
<dbReference type="EMBL" id="CH476616">
    <property type="protein sequence ID" value="EEP78585.1"/>
    <property type="molecule type" value="Genomic_DNA"/>
</dbReference>
<evidence type="ECO:0000256" key="8">
    <source>
        <dbReference type="ARBA" id="ARBA00044085"/>
    </source>
</evidence>
<evidence type="ECO:0000256" key="1">
    <source>
        <dbReference type="ARBA" id="ARBA00022723"/>
    </source>
</evidence>
<dbReference type="InterPro" id="IPR036236">
    <property type="entry name" value="Znf_C2H2_sf"/>
</dbReference>
<evidence type="ECO:0000256" key="5">
    <source>
        <dbReference type="ARBA" id="ARBA00022969"/>
    </source>
</evidence>
<keyword evidence="4" id="KW-0862">Zinc</keyword>
<dbReference type="GO" id="GO:0005667">
    <property type="term" value="C:transcription regulator complex"/>
    <property type="evidence" value="ECO:0007669"/>
    <property type="project" value="TreeGrafter"/>
</dbReference>
<dbReference type="SUPFAM" id="SSF57667">
    <property type="entry name" value="beta-beta-alpha zinc fingers"/>
    <property type="match status" value="1"/>
</dbReference>
<dbReference type="Gene3D" id="3.30.160.60">
    <property type="entry name" value="Classic Zinc Finger"/>
    <property type="match status" value="2"/>
</dbReference>
<dbReference type="Pfam" id="PF00096">
    <property type="entry name" value="zf-C2H2"/>
    <property type="match status" value="1"/>
</dbReference>
<dbReference type="RefSeq" id="XP_002543914.1">
    <property type="nucleotide sequence ID" value="XM_002543868.1"/>
</dbReference>
<evidence type="ECO:0000259" key="11">
    <source>
        <dbReference type="PROSITE" id="PS50157"/>
    </source>
</evidence>
<dbReference type="PROSITE" id="PS50157">
    <property type="entry name" value="ZINC_FINGER_C2H2_2"/>
    <property type="match status" value="2"/>
</dbReference>
<evidence type="ECO:0000256" key="9">
    <source>
        <dbReference type="PROSITE-ProRule" id="PRU00042"/>
    </source>
</evidence>
<dbReference type="OrthoDB" id="4207566at2759"/>
<evidence type="ECO:0000256" key="7">
    <source>
        <dbReference type="ARBA" id="ARBA00023321"/>
    </source>
</evidence>
<keyword evidence="7" id="KW-0183">Conidiation</keyword>
<sequence length="231" mass="25432">MDYGQGKRISILNNDDNPSFAVPRSSPKARGSILSGERHPSRLSSILPENDAPRKQLLAEPPATFGCTFSHGAQTSSFQSHPPCPQSTLGGPGDMRAHKPSKKNKYPCPYATSHSCSATFTTSGHAARHGKTHTGEKSVHCPVCNKAFTRKDNMKQHQRTHRTIDRENSPSSQHGKWSENDWPKAPTARTESYTFSQTNIESSLTSPISRPTSWSSGSMNHLRADPSNYEF</sequence>
<dbReference type="FunFam" id="3.30.160.60:FF:002343">
    <property type="entry name" value="Zinc finger protein 33A"/>
    <property type="match status" value="1"/>
</dbReference>
<evidence type="ECO:0000313" key="12">
    <source>
        <dbReference type="EMBL" id="EEP78585.1"/>
    </source>
</evidence>
<keyword evidence="2" id="KW-0677">Repeat</keyword>
<dbReference type="GO" id="GO:0030435">
    <property type="term" value="P:sporulation resulting in formation of a cellular spore"/>
    <property type="evidence" value="ECO:0007669"/>
    <property type="project" value="UniProtKB-KW"/>
</dbReference>
<evidence type="ECO:0000256" key="3">
    <source>
        <dbReference type="ARBA" id="ARBA00022771"/>
    </source>
</evidence>
<evidence type="ECO:0000256" key="6">
    <source>
        <dbReference type="ARBA" id="ARBA00023159"/>
    </source>
</evidence>
<evidence type="ECO:0000313" key="13">
    <source>
        <dbReference type="Proteomes" id="UP000002058"/>
    </source>
</evidence>
<keyword evidence="3 9" id="KW-0863">Zinc-finger</keyword>
<dbReference type="GO" id="GO:0000981">
    <property type="term" value="F:DNA-binding transcription factor activity, RNA polymerase II-specific"/>
    <property type="evidence" value="ECO:0007669"/>
    <property type="project" value="TreeGrafter"/>
</dbReference>
<keyword evidence="13" id="KW-1185">Reference proteome</keyword>
<feature type="domain" description="C2H2-type" evidence="11">
    <location>
        <begin position="106"/>
        <end position="138"/>
    </location>
</feature>
<dbReference type="GO" id="GO:0000978">
    <property type="term" value="F:RNA polymerase II cis-regulatory region sequence-specific DNA binding"/>
    <property type="evidence" value="ECO:0007669"/>
    <property type="project" value="TreeGrafter"/>
</dbReference>
<proteinExistence type="predicted"/>
<dbReference type="STRING" id="336963.C4JQU9"/>
<feature type="region of interest" description="Disordered" evidence="10">
    <location>
        <begin position="152"/>
        <end position="231"/>
    </location>
</feature>
<protein>
    <recommendedName>
        <fullName evidence="8">C2H2 type master regulator of conidiophore development brlA</fullName>
    </recommendedName>
</protein>
<reference evidence="13" key="1">
    <citation type="journal article" date="2009" name="Genome Res.">
        <title>Comparative genomic analyses of the human fungal pathogens Coccidioides and their relatives.</title>
        <authorList>
            <person name="Sharpton T.J."/>
            <person name="Stajich J.E."/>
            <person name="Rounsley S.D."/>
            <person name="Gardner M.J."/>
            <person name="Wortman J.R."/>
            <person name="Jordar V.S."/>
            <person name="Maiti R."/>
            <person name="Kodira C.D."/>
            <person name="Neafsey D.E."/>
            <person name="Zeng Q."/>
            <person name="Hung C.-Y."/>
            <person name="McMahan C."/>
            <person name="Muszewska A."/>
            <person name="Grynberg M."/>
            <person name="Mandel M.A."/>
            <person name="Kellner E.M."/>
            <person name="Barker B.M."/>
            <person name="Galgiani J.N."/>
            <person name="Orbach M.J."/>
            <person name="Kirkland T.N."/>
            <person name="Cole G.T."/>
            <person name="Henn M.R."/>
            <person name="Birren B.W."/>
            <person name="Taylor J.W."/>
        </authorList>
    </citation>
    <scope>NUCLEOTIDE SEQUENCE [LARGE SCALE GENOMIC DNA]</scope>
    <source>
        <strain evidence="13">UAMH 1704</strain>
    </source>
</reference>
<dbReference type="PANTHER" id="PTHR14003:SF19">
    <property type="entry name" value="YY2 TRANSCRIPTION FACTOR"/>
    <property type="match status" value="1"/>
</dbReference>
<keyword evidence="5" id="KW-0749">Sporulation</keyword>
<dbReference type="AlphaFoldDB" id="C4JQU9"/>
<feature type="region of interest" description="Disordered" evidence="10">
    <location>
        <begin position="1"/>
        <end position="52"/>
    </location>
</feature>
<dbReference type="PANTHER" id="PTHR14003">
    <property type="entry name" value="TRANSCRIPTIONAL REPRESSOR PROTEIN YY"/>
    <property type="match status" value="1"/>
</dbReference>
<dbReference type="Proteomes" id="UP000002058">
    <property type="component" value="Unassembled WGS sequence"/>
</dbReference>
<keyword evidence="6" id="KW-0010">Activator</keyword>
<feature type="domain" description="C2H2-type" evidence="11">
    <location>
        <begin position="139"/>
        <end position="161"/>
    </location>
</feature>
<feature type="compositionally biased region" description="Polar residues" evidence="10">
    <location>
        <begin position="189"/>
        <end position="219"/>
    </location>
</feature>
<keyword evidence="1" id="KW-0479">Metal-binding</keyword>
<dbReference type="GO" id="GO:0000785">
    <property type="term" value="C:chromatin"/>
    <property type="evidence" value="ECO:0007669"/>
    <property type="project" value="TreeGrafter"/>
</dbReference>
<dbReference type="OMA" id="RIEPCAH"/>
<dbReference type="InterPro" id="IPR013087">
    <property type="entry name" value="Znf_C2H2_type"/>
</dbReference>
<dbReference type="eggNOG" id="KOG1721">
    <property type="taxonomic scope" value="Eukaryota"/>
</dbReference>
<accession>C4JQU9</accession>
<dbReference type="KEGG" id="ure:UREG_03431"/>
<gene>
    <name evidence="12" type="ORF">UREG_03431</name>
</gene>
<dbReference type="GeneID" id="8442005"/>
<name>C4JQU9_UNCRE</name>
<organism evidence="12 13">
    <name type="scientific">Uncinocarpus reesii (strain UAMH 1704)</name>
    <dbReference type="NCBI Taxonomy" id="336963"/>
    <lineage>
        <taxon>Eukaryota</taxon>
        <taxon>Fungi</taxon>
        <taxon>Dikarya</taxon>
        <taxon>Ascomycota</taxon>
        <taxon>Pezizomycotina</taxon>
        <taxon>Eurotiomycetes</taxon>
        <taxon>Eurotiomycetidae</taxon>
        <taxon>Onygenales</taxon>
        <taxon>Onygenaceae</taxon>
        <taxon>Uncinocarpus</taxon>
    </lineage>
</organism>
<dbReference type="GO" id="GO:0008270">
    <property type="term" value="F:zinc ion binding"/>
    <property type="evidence" value="ECO:0007669"/>
    <property type="project" value="UniProtKB-KW"/>
</dbReference>
<feature type="compositionally biased region" description="Polar residues" evidence="10">
    <location>
        <begin position="71"/>
        <end position="80"/>
    </location>
</feature>
<evidence type="ECO:0000256" key="10">
    <source>
        <dbReference type="SAM" id="MobiDB-lite"/>
    </source>
</evidence>
<dbReference type="SMART" id="SM00355">
    <property type="entry name" value="ZnF_C2H2"/>
    <property type="match status" value="2"/>
</dbReference>